<sequence length="112" mass="12338">MEKNIEYQIIAHENGWAVVVFEVMRAVYPSRHLALAAAKLLESDVIPTQEAEHLAETTHLTLTDAAVPNRLRTSLQVMVAVPYQVDIPLRRRPGEVSFPSPVNGLNVAAGKV</sequence>
<accession>A0AAE6BA14</accession>
<evidence type="ECO:0000313" key="2">
    <source>
        <dbReference type="Proteomes" id="UP000298579"/>
    </source>
</evidence>
<proteinExistence type="predicted"/>
<dbReference type="AlphaFoldDB" id="A0AAE6BA14"/>
<organism evidence="1 2">
    <name type="scientific">Agrobacterium tumefaciens</name>
    <dbReference type="NCBI Taxonomy" id="358"/>
    <lineage>
        <taxon>Bacteria</taxon>
        <taxon>Pseudomonadati</taxon>
        <taxon>Pseudomonadota</taxon>
        <taxon>Alphaproteobacteria</taxon>
        <taxon>Hyphomicrobiales</taxon>
        <taxon>Rhizobiaceae</taxon>
        <taxon>Rhizobium/Agrobacterium group</taxon>
        <taxon>Agrobacterium</taxon>
        <taxon>Agrobacterium tumefaciens complex</taxon>
    </lineage>
</organism>
<protein>
    <submittedName>
        <fullName evidence="1">Uncharacterized protein</fullName>
    </submittedName>
</protein>
<name>A0AAE6BA14_AGRTU</name>
<dbReference type="RefSeq" id="WP_080826578.1">
    <property type="nucleotide sequence ID" value="NZ_CP039888.1"/>
</dbReference>
<dbReference type="Proteomes" id="UP000298579">
    <property type="component" value="Chromosome circular"/>
</dbReference>
<evidence type="ECO:0000313" key="1">
    <source>
        <dbReference type="EMBL" id="QCL77746.1"/>
    </source>
</evidence>
<dbReference type="EMBL" id="CP039897">
    <property type="protein sequence ID" value="QCL77746.1"/>
    <property type="molecule type" value="Genomic_DNA"/>
</dbReference>
<gene>
    <name evidence="1" type="ORF">CFBP5877_00635</name>
</gene>
<reference evidence="1 2" key="1">
    <citation type="submission" date="2019-04" db="EMBL/GenBank/DDBJ databases">
        <title>Complete genome sequence of Agrobacterium tumefaciens CFBP5877.</title>
        <authorList>
            <person name="Huang Y.-Y."/>
            <person name="Chiang H.-Y."/>
            <person name="Chou L."/>
            <person name="Lai E.-M."/>
            <person name="Kuo C.-H."/>
        </authorList>
    </citation>
    <scope>NUCLEOTIDE SEQUENCE [LARGE SCALE GENOMIC DNA]</scope>
    <source>
        <strain evidence="1 2">CFBP5877</strain>
    </source>
</reference>